<keyword evidence="8" id="KW-1185">Reference proteome</keyword>
<dbReference type="Proteomes" id="UP001207408">
    <property type="component" value="Unassembled WGS sequence"/>
</dbReference>
<feature type="transmembrane region" description="Helical" evidence="5">
    <location>
        <begin position="174"/>
        <end position="193"/>
    </location>
</feature>
<proteinExistence type="predicted"/>
<evidence type="ECO:0000313" key="8">
    <source>
        <dbReference type="Proteomes" id="UP001207408"/>
    </source>
</evidence>
<evidence type="ECO:0000256" key="3">
    <source>
        <dbReference type="ARBA" id="ARBA00022989"/>
    </source>
</evidence>
<name>A0AAE3SJQ0_9BACT</name>
<evidence type="ECO:0000256" key="1">
    <source>
        <dbReference type="ARBA" id="ARBA00004141"/>
    </source>
</evidence>
<keyword evidence="4 5" id="KW-0472">Membrane</keyword>
<gene>
    <name evidence="7" type="ORF">OM074_10055</name>
</gene>
<evidence type="ECO:0000256" key="5">
    <source>
        <dbReference type="SAM" id="Phobius"/>
    </source>
</evidence>
<comment type="subcellular location">
    <subcellularLocation>
        <location evidence="1">Membrane</location>
        <topology evidence="1">Multi-pass membrane protein</topology>
    </subcellularLocation>
</comment>
<dbReference type="InterPro" id="IPR006977">
    <property type="entry name" value="Yip1_dom"/>
</dbReference>
<dbReference type="GO" id="GO:0016020">
    <property type="term" value="C:membrane"/>
    <property type="evidence" value="ECO:0007669"/>
    <property type="project" value="UniProtKB-SubCell"/>
</dbReference>
<evidence type="ECO:0000259" key="6">
    <source>
        <dbReference type="Pfam" id="PF04893"/>
    </source>
</evidence>
<keyword evidence="3 5" id="KW-1133">Transmembrane helix</keyword>
<keyword evidence="2 5" id="KW-0812">Transmembrane</keyword>
<dbReference type="RefSeq" id="WP_301199342.1">
    <property type="nucleotide sequence ID" value="NZ_JAPDPI010000018.1"/>
</dbReference>
<dbReference type="AlphaFoldDB" id="A0AAE3SJQ0"/>
<sequence>MNSKNTQESIINRYKNIFLRTKNLLITPQKEWVVIFSEKSDFNKILSEFALPYIAIITLIAFVNSFTAHQDPDFTFALKNAIAQFTSYFGALVAIYYILINSIPRFAQISKKADIKELSVKITAYSMVVVFLIEILVLLIPQFYLFQIGGLGLYTGYIVWVGLNYLGDFETKDLKIVLTIIITLLILLLPYMISKAFAQLSGF</sequence>
<evidence type="ECO:0000256" key="4">
    <source>
        <dbReference type="ARBA" id="ARBA00023136"/>
    </source>
</evidence>
<feature type="transmembrane region" description="Helical" evidence="5">
    <location>
        <begin position="120"/>
        <end position="140"/>
    </location>
</feature>
<protein>
    <submittedName>
        <fullName evidence="7">YIP1 family protein</fullName>
    </submittedName>
</protein>
<evidence type="ECO:0000256" key="2">
    <source>
        <dbReference type="ARBA" id="ARBA00022692"/>
    </source>
</evidence>
<feature type="domain" description="Yip1" evidence="6">
    <location>
        <begin position="24"/>
        <end position="189"/>
    </location>
</feature>
<feature type="transmembrane region" description="Helical" evidence="5">
    <location>
        <begin position="81"/>
        <end position="99"/>
    </location>
</feature>
<reference evidence="7" key="1">
    <citation type="submission" date="2022-10" db="EMBL/GenBank/DDBJ databases">
        <authorList>
            <person name="Yu W.X."/>
        </authorList>
    </citation>
    <scope>NUCLEOTIDE SEQUENCE</scope>
    <source>
        <strain evidence="7">D04</strain>
    </source>
</reference>
<dbReference type="Pfam" id="PF04893">
    <property type="entry name" value="Yip1"/>
    <property type="match status" value="1"/>
</dbReference>
<dbReference type="EMBL" id="JAPDPI010000018">
    <property type="protein sequence ID" value="MCW3805970.1"/>
    <property type="molecule type" value="Genomic_DNA"/>
</dbReference>
<feature type="transmembrane region" description="Helical" evidence="5">
    <location>
        <begin position="146"/>
        <end position="167"/>
    </location>
</feature>
<accession>A0AAE3SJQ0</accession>
<feature type="transmembrane region" description="Helical" evidence="5">
    <location>
        <begin position="49"/>
        <end position="69"/>
    </location>
</feature>
<comment type="caution">
    <text evidence="7">The sequence shown here is derived from an EMBL/GenBank/DDBJ whole genome shotgun (WGS) entry which is preliminary data.</text>
</comment>
<evidence type="ECO:0000313" key="7">
    <source>
        <dbReference type="EMBL" id="MCW3805970.1"/>
    </source>
</evidence>
<organism evidence="7 8">
    <name type="scientific">Plebeiibacterium marinum</name>
    <dbReference type="NCBI Taxonomy" id="2992111"/>
    <lineage>
        <taxon>Bacteria</taxon>
        <taxon>Pseudomonadati</taxon>
        <taxon>Bacteroidota</taxon>
        <taxon>Bacteroidia</taxon>
        <taxon>Marinilabiliales</taxon>
        <taxon>Marinilabiliaceae</taxon>
        <taxon>Plebeiibacterium</taxon>
    </lineage>
</organism>